<evidence type="ECO:0008006" key="5">
    <source>
        <dbReference type="Google" id="ProtNLM"/>
    </source>
</evidence>
<reference evidence="3 4" key="1">
    <citation type="submission" date="2023-10" db="EMBL/GenBank/DDBJ databases">
        <title>Y20.</title>
        <authorList>
            <person name="Zhang G."/>
            <person name="Ding Y."/>
        </authorList>
    </citation>
    <scope>NUCLEOTIDE SEQUENCE [LARGE SCALE GENOMIC DNA]</scope>
    <source>
        <strain evidence="3 4">Y20</strain>
    </source>
</reference>
<dbReference type="EMBL" id="CP137080">
    <property type="protein sequence ID" value="WOQ69265.1"/>
    <property type="molecule type" value="Genomic_DNA"/>
</dbReference>
<evidence type="ECO:0000313" key="4">
    <source>
        <dbReference type="Proteomes" id="UP001329313"/>
    </source>
</evidence>
<name>A0AAU0MGH4_9MICO</name>
<dbReference type="Proteomes" id="UP001329313">
    <property type="component" value="Chromosome"/>
</dbReference>
<dbReference type="AlphaFoldDB" id="A0AAU0MGH4"/>
<keyword evidence="1" id="KW-0812">Transmembrane</keyword>
<sequence>MKKAAAAFALAGALALGAPAAASAYVPSGSISGPSTVAPGGTGTFSFAAGVFDPGATVTFTITGEGASGVTLASIVKTAIETKSYTKPANADGSASVQVTLHPQATGTYTLTATDGNVSTPNITITAAAAAGGSGGDALPDTGTDSALMLGLWVGGGALLLAGGAIVVATTVRRQRQHAA</sequence>
<organism evidence="3 4">
    <name type="scientific">Microbacterium limosum</name>
    <dbReference type="NCBI Taxonomy" id="3079935"/>
    <lineage>
        <taxon>Bacteria</taxon>
        <taxon>Bacillati</taxon>
        <taxon>Actinomycetota</taxon>
        <taxon>Actinomycetes</taxon>
        <taxon>Micrococcales</taxon>
        <taxon>Microbacteriaceae</taxon>
        <taxon>Microbacterium</taxon>
    </lineage>
</organism>
<proteinExistence type="predicted"/>
<gene>
    <name evidence="3" type="ORF">RYJ27_11265</name>
</gene>
<evidence type="ECO:0000256" key="2">
    <source>
        <dbReference type="SAM" id="SignalP"/>
    </source>
</evidence>
<protein>
    <recommendedName>
        <fullName evidence="5">LPXTG-motif cell wall anchor domain-containing protein</fullName>
    </recommendedName>
</protein>
<feature type="chain" id="PRO_5043871461" description="LPXTG-motif cell wall anchor domain-containing protein" evidence="2">
    <location>
        <begin position="25"/>
        <end position="180"/>
    </location>
</feature>
<keyword evidence="4" id="KW-1185">Reference proteome</keyword>
<evidence type="ECO:0000313" key="3">
    <source>
        <dbReference type="EMBL" id="WOQ69265.1"/>
    </source>
</evidence>
<evidence type="ECO:0000256" key="1">
    <source>
        <dbReference type="SAM" id="Phobius"/>
    </source>
</evidence>
<keyword evidence="1" id="KW-0472">Membrane</keyword>
<keyword evidence="2" id="KW-0732">Signal</keyword>
<dbReference type="RefSeq" id="WP_330170396.1">
    <property type="nucleotide sequence ID" value="NZ_CP137080.1"/>
</dbReference>
<keyword evidence="1" id="KW-1133">Transmembrane helix</keyword>
<feature type="transmembrane region" description="Helical" evidence="1">
    <location>
        <begin position="150"/>
        <end position="172"/>
    </location>
</feature>
<feature type="signal peptide" evidence="2">
    <location>
        <begin position="1"/>
        <end position="24"/>
    </location>
</feature>
<accession>A0AAU0MGH4</accession>
<dbReference type="KEGG" id="mliy:RYJ27_11265"/>